<evidence type="ECO:0000256" key="6">
    <source>
        <dbReference type="ARBA" id="ARBA00023136"/>
    </source>
</evidence>
<dbReference type="InterPro" id="IPR038377">
    <property type="entry name" value="Na/Glc_symporter_sf"/>
</dbReference>
<feature type="transmembrane region" description="Helical" evidence="8">
    <location>
        <begin position="200"/>
        <end position="224"/>
    </location>
</feature>
<dbReference type="EMBL" id="JAASRM010000001">
    <property type="protein sequence ID" value="NIK88149.1"/>
    <property type="molecule type" value="Genomic_DNA"/>
</dbReference>
<keyword evidence="4 8" id="KW-0812">Transmembrane</keyword>
<feature type="transmembrane region" description="Helical" evidence="8">
    <location>
        <begin position="125"/>
        <end position="147"/>
    </location>
</feature>
<dbReference type="GO" id="GO:0005886">
    <property type="term" value="C:plasma membrane"/>
    <property type="evidence" value="ECO:0007669"/>
    <property type="project" value="TreeGrafter"/>
</dbReference>
<dbReference type="CDD" id="cd10322">
    <property type="entry name" value="SLC5sbd"/>
    <property type="match status" value="1"/>
</dbReference>
<comment type="subcellular location">
    <subcellularLocation>
        <location evidence="1">Membrane</location>
        <topology evidence="1">Multi-pass membrane protein</topology>
    </subcellularLocation>
</comment>
<dbReference type="RefSeq" id="WP_167082341.1">
    <property type="nucleotide sequence ID" value="NZ_BAAADC010000001.1"/>
</dbReference>
<dbReference type="InterPro" id="IPR001734">
    <property type="entry name" value="Na/solute_symporter"/>
</dbReference>
<evidence type="ECO:0000313" key="10">
    <source>
        <dbReference type="Proteomes" id="UP000570514"/>
    </source>
</evidence>
<keyword evidence="3" id="KW-0813">Transport</keyword>
<evidence type="ECO:0000256" key="3">
    <source>
        <dbReference type="ARBA" id="ARBA00022448"/>
    </source>
</evidence>
<protein>
    <submittedName>
        <fullName evidence="9">SSS family solute:Na+ symporter</fullName>
    </submittedName>
</protein>
<feature type="transmembrane region" description="Helical" evidence="8">
    <location>
        <begin position="159"/>
        <end position="179"/>
    </location>
</feature>
<accession>A0A846MY32</accession>
<dbReference type="NCBIfam" id="NF046076">
    <property type="entry name" value="monocarbox_MctP"/>
    <property type="match status" value="1"/>
</dbReference>
<gene>
    <name evidence="9" type="ORF">FHS83_001467</name>
</gene>
<dbReference type="InterPro" id="IPR050277">
    <property type="entry name" value="Sodium:Solute_Symporter"/>
</dbReference>
<feature type="transmembrane region" description="Helical" evidence="8">
    <location>
        <begin position="49"/>
        <end position="73"/>
    </location>
</feature>
<dbReference type="PROSITE" id="PS50283">
    <property type="entry name" value="NA_SOLUT_SYMP_3"/>
    <property type="match status" value="1"/>
</dbReference>
<organism evidence="9 10">
    <name type="scientific">Rhizomicrobium palustre</name>
    <dbReference type="NCBI Taxonomy" id="189966"/>
    <lineage>
        <taxon>Bacteria</taxon>
        <taxon>Pseudomonadati</taxon>
        <taxon>Pseudomonadota</taxon>
        <taxon>Alphaproteobacteria</taxon>
        <taxon>Micropepsales</taxon>
        <taxon>Micropepsaceae</taxon>
        <taxon>Rhizomicrobium</taxon>
    </lineage>
</organism>
<dbReference type="GO" id="GO:0022857">
    <property type="term" value="F:transmembrane transporter activity"/>
    <property type="evidence" value="ECO:0007669"/>
    <property type="project" value="InterPro"/>
</dbReference>
<feature type="transmembrane region" description="Helical" evidence="8">
    <location>
        <begin position="244"/>
        <end position="261"/>
    </location>
</feature>
<evidence type="ECO:0000313" key="9">
    <source>
        <dbReference type="EMBL" id="NIK88149.1"/>
    </source>
</evidence>
<feature type="transmembrane region" description="Helical" evidence="8">
    <location>
        <begin position="282"/>
        <end position="306"/>
    </location>
</feature>
<feature type="transmembrane region" description="Helical" evidence="8">
    <location>
        <begin position="6"/>
        <end position="28"/>
    </location>
</feature>
<dbReference type="Pfam" id="PF00474">
    <property type="entry name" value="SSF"/>
    <property type="match status" value="1"/>
</dbReference>
<comment type="caution">
    <text evidence="9">The sequence shown here is derived from an EMBL/GenBank/DDBJ whole genome shotgun (WGS) entry which is preliminary data.</text>
</comment>
<keyword evidence="10" id="KW-1185">Reference proteome</keyword>
<reference evidence="9 10" key="1">
    <citation type="submission" date="2020-03" db="EMBL/GenBank/DDBJ databases">
        <title>Genomic Encyclopedia of Type Strains, Phase IV (KMG-IV): sequencing the most valuable type-strain genomes for metagenomic binning, comparative biology and taxonomic classification.</title>
        <authorList>
            <person name="Goeker M."/>
        </authorList>
    </citation>
    <scope>NUCLEOTIDE SEQUENCE [LARGE SCALE GENOMIC DNA]</scope>
    <source>
        <strain evidence="9 10">DSM 19867</strain>
    </source>
</reference>
<dbReference type="PANTHER" id="PTHR48086:SF8">
    <property type="entry name" value="MONOCARBOXYLIC ACID PERMEASE"/>
    <property type="match status" value="1"/>
</dbReference>
<dbReference type="Proteomes" id="UP000570514">
    <property type="component" value="Unassembled WGS sequence"/>
</dbReference>
<evidence type="ECO:0000256" key="8">
    <source>
        <dbReference type="SAM" id="Phobius"/>
    </source>
</evidence>
<evidence type="ECO:0000256" key="1">
    <source>
        <dbReference type="ARBA" id="ARBA00004141"/>
    </source>
</evidence>
<feature type="transmembrane region" description="Helical" evidence="8">
    <location>
        <begin position="79"/>
        <end position="97"/>
    </location>
</feature>
<keyword evidence="5 8" id="KW-1133">Transmembrane helix</keyword>
<evidence type="ECO:0000256" key="2">
    <source>
        <dbReference type="ARBA" id="ARBA00006434"/>
    </source>
</evidence>
<keyword evidence="6 8" id="KW-0472">Membrane</keyword>
<feature type="transmembrane region" description="Helical" evidence="8">
    <location>
        <begin position="440"/>
        <end position="457"/>
    </location>
</feature>
<dbReference type="Gene3D" id="1.20.1730.10">
    <property type="entry name" value="Sodium/glucose cotransporter"/>
    <property type="match status" value="1"/>
</dbReference>
<evidence type="ECO:0000256" key="4">
    <source>
        <dbReference type="ARBA" id="ARBA00022692"/>
    </source>
</evidence>
<feature type="transmembrane region" description="Helical" evidence="8">
    <location>
        <begin position="336"/>
        <end position="364"/>
    </location>
</feature>
<comment type="similarity">
    <text evidence="2 7">Belongs to the sodium:solute symporter (SSF) (TC 2.A.21) family.</text>
</comment>
<dbReference type="AlphaFoldDB" id="A0A846MY32"/>
<feature type="transmembrane region" description="Helical" evidence="8">
    <location>
        <begin position="469"/>
        <end position="498"/>
    </location>
</feature>
<evidence type="ECO:0000256" key="5">
    <source>
        <dbReference type="ARBA" id="ARBA00022989"/>
    </source>
</evidence>
<name>A0A846MY32_9PROT</name>
<feature type="transmembrane region" description="Helical" evidence="8">
    <location>
        <begin position="385"/>
        <end position="404"/>
    </location>
</feature>
<sequence>MKLDPVAVTIFVTLFGLVTILGFVAAGWRRGDLDQLHEWGLGGRRFGTWISWFLLGGDLYTAYTFVAVPALLFGAGATGFFAMPYTILIWPLMFAVFPRLWSVCHKHGYVTAADFVRARFGSRSLSLAIAVTGIIATMPYIALQLIGIEVVIAALGLNMAFHVGGVVIDLPLLAAFAILAAYTYNSGLRAPAMIAVVKDLLIYGTVIAVIIIVPAKLGGFGAIFAAAGKTSLLAAPPSGSLGSYSAYTSLALGSALALLLYPHSITGILSASSRDVIRRNAIVMPAYSLALGIIALMGFMALAAGVKAMPQYAEGFKAFGPNFAVPALLLHMFPSWLVGVAFAAIGIGALVPAAIMSIASANLFTRDIYREFLRPNCSAREESHVAKLMSLLVKAGGLVFILLTPQTYAITLQLLGGVWISQTLPAVMLGIFFSRLRPGALLLGWGAGMVSGTAMVAEANFKSAIYTLHIFGTAVPCYAAIAALALNLAIAVGLSVILNAMADAPSRDVTAEEDYA</sequence>
<dbReference type="PANTHER" id="PTHR48086">
    <property type="entry name" value="SODIUM/PROLINE SYMPORTER-RELATED"/>
    <property type="match status" value="1"/>
</dbReference>
<feature type="transmembrane region" description="Helical" evidence="8">
    <location>
        <begin position="410"/>
        <end position="433"/>
    </location>
</feature>
<evidence type="ECO:0000256" key="7">
    <source>
        <dbReference type="RuleBase" id="RU362091"/>
    </source>
</evidence>
<proteinExistence type="inferred from homology"/>